<evidence type="ECO:0000313" key="2">
    <source>
        <dbReference type="Proteomes" id="UP000324800"/>
    </source>
</evidence>
<accession>A0A5J4WX24</accession>
<name>A0A5J4WX24_9EUKA</name>
<dbReference type="EMBL" id="SNRW01000755">
    <property type="protein sequence ID" value="KAA6399430.1"/>
    <property type="molecule type" value="Genomic_DNA"/>
</dbReference>
<gene>
    <name evidence="1" type="ORF">EZS28_005041</name>
</gene>
<dbReference type="InterPro" id="IPR043502">
    <property type="entry name" value="DNA/RNA_pol_sf"/>
</dbReference>
<evidence type="ECO:0000313" key="1">
    <source>
        <dbReference type="EMBL" id="KAA6399430.1"/>
    </source>
</evidence>
<dbReference type="SUPFAM" id="SSF56672">
    <property type="entry name" value="DNA/RNA polymerases"/>
    <property type="match status" value="1"/>
</dbReference>
<dbReference type="Proteomes" id="UP000324800">
    <property type="component" value="Unassembled WGS sequence"/>
</dbReference>
<reference evidence="1 2" key="1">
    <citation type="submission" date="2019-03" db="EMBL/GenBank/DDBJ databases">
        <title>Single cell metagenomics reveals metabolic interactions within the superorganism composed of flagellate Streblomastix strix and complex community of Bacteroidetes bacteria on its surface.</title>
        <authorList>
            <person name="Treitli S.C."/>
            <person name="Kolisko M."/>
            <person name="Husnik F."/>
            <person name="Keeling P."/>
            <person name="Hampl V."/>
        </authorList>
    </citation>
    <scope>NUCLEOTIDE SEQUENCE [LARGE SCALE GENOMIC DNA]</scope>
    <source>
        <strain evidence="1">ST1C</strain>
    </source>
</reference>
<dbReference type="AlphaFoldDB" id="A0A5J4WX24"/>
<comment type="caution">
    <text evidence="1">The sequence shown here is derived from an EMBL/GenBank/DDBJ whole genome shotgun (WGS) entry which is preliminary data.</text>
</comment>
<protein>
    <submittedName>
        <fullName evidence="1">Uncharacterized protein</fullName>
    </submittedName>
</protein>
<sequence length="312" mass="36041">MILNAFYGSDGMNTEKYNKIKLLTREKTLEAYTKQSWMNDHKLADNLYAVQFNLKNCKCNICLQVAYFTLDNAKYWNLNFIYNFMYKCMDMTKLHFLEGDTYLAYWTISVKAASSVTDFGKQVILNDTNQQQNTLRVQAQRAYEDNLHQGFKYDEKKLLGLSIENESDEMIALAPKNYYIHTIKSNQLTEEIRLKGLNLRQNSINKQDAIDNIVNGKITQGTNMRLGQLSNQLQEGQLSKTYCMNKLIQTKNALTGIQTKMKVLKNSQSCAPFIYGLTADSYIYLADNRQSKILLTARFWSLGISSNLWQQS</sequence>
<organism evidence="1 2">
    <name type="scientific">Streblomastix strix</name>
    <dbReference type="NCBI Taxonomy" id="222440"/>
    <lineage>
        <taxon>Eukaryota</taxon>
        <taxon>Metamonada</taxon>
        <taxon>Preaxostyla</taxon>
        <taxon>Oxymonadida</taxon>
        <taxon>Streblomastigidae</taxon>
        <taxon>Streblomastix</taxon>
    </lineage>
</organism>
<proteinExistence type="predicted"/>